<evidence type="ECO:0008006" key="3">
    <source>
        <dbReference type="Google" id="ProtNLM"/>
    </source>
</evidence>
<dbReference type="EMBL" id="JBBJUP010000006">
    <property type="protein sequence ID" value="MEJ8279031.1"/>
    <property type="molecule type" value="Genomic_DNA"/>
</dbReference>
<name>A0ABU8T501_9PSEU</name>
<keyword evidence="2" id="KW-1185">Reference proteome</keyword>
<dbReference type="RefSeq" id="WP_340287883.1">
    <property type="nucleotide sequence ID" value="NZ_JBBJUP010000006.1"/>
</dbReference>
<comment type="caution">
    <text evidence="1">The sequence shown here is derived from an EMBL/GenBank/DDBJ whole genome shotgun (WGS) entry which is preliminary data.</text>
</comment>
<accession>A0ABU8T501</accession>
<evidence type="ECO:0000313" key="1">
    <source>
        <dbReference type="EMBL" id="MEJ8279031.1"/>
    </source>
</evidence>
<dbReference type="Proteomes" id="UP001364211">
    <property type="component" value="Unassembled WGS sequence"/>
</dbReference>
<evidence type="ECO:0000313" key="2">
    <source>
        <dbReference type="Proteomes" id="UP001364211"/>
    </source>
</evidence>
<proteinExistence type="predicted"/>
<organism evidence="1 2">
    <name type="scientific">Pseudonocardia spirodelae</name>
    <dbReference type="NCBI Taxonomy" id="3133431"/>
    <lineage>
        <taxon>Bacteria</taxon>
        <taxon>Bacillati</taxon>
        <taxon>Actinomycetota</taxon>
        <taxon>Actinomycetes</taxon>
        <taxon>Pseudonocardiales</taxon>
        <taxon>Pseudonocardiaceae</taxon>
        <taxon>Pseudonocardia</taxon>
    </lineage>
</organism>
<protein>
    <recommendedName>
        <fullName evidence="3">Peptidase C39-like domain-containing protein</fullName>
    </recommendedName>
</protein>
<sequence>MDDTRGVDGTGGTDGGAPAVGTLLGSQVDGVSCGPAVLVVTAALTGSGWPGALAGRFAAAQRTAHRQANRVWPRALGTTPWGMRAWLRRHAPAAGPFRVRPATAAVLRRVPGSGPVPLLVGSRFLPRHWVLVTGAGADGTWSVYEPGSGRVRPLHPRLLRAGDDDAVARVLRWPRAWCVLLP</sequence>
<reference evidence="1 2" key="1">
    <citation type="submission" date="2024-03" db="EMBL/GenBank/DDBJ databases">
        <title>Draft genome sequence of Pseudonocardia sp. DW16-2.</title>
        <authorList>
            <person name="Duangmal K."/>
        </authorList>
    </citation>
    <scope>NUCLEOTIDE SEQUENCE [LARGE SCALE GENOMIC DNA]</scope>
    <source>
        <strain evidence="1 2">DW16-2</strain>
    </source>
</reference>
<gene>
    <name evidence="1" type="ORF">WJX68_08830</name>
</gene>